<dbReference type="RefSeq" id="WP_093148593.1">
    <property type="nucleotide sequence ID" value="NZ_FOUP01000002.1"/>
</dbReference>
<protein>
    <recommendedName>
        <fullName evidence="5">Excreted virulence factor EspC, type VII ESX diderm</fullName>
    </recommendedName>
</protein>
<reference evidence="1 4" key="2">
    <citation type="submission" date="2018-10" db="EMBL/GenBank/DDBJ databases">
        <title>Sequencing the genomes of 1000 actinobacteria strains.</title>
        <authorList>
            <person name="Klenk H.-P."/>
        </authorList>
    </citation>
    <scope>NUCLEOTIDE SEQUENCE [LARGE SCALE GENOMIC DNA]</scope>
    <source>
        <strain evidence="1 4">DSM 45119</strain>
    </source>
</reference>
<accession>A0A1I4VKB1</accession>
<organism evidence="2 3">
    <name type="scientific">Saccharopolyspora antimicrobica</name>
    <dbReference type="NCBI Taxonomy" id="455193"/>
    <lineage>
        <taxon>Bacteria</taxon>
        <taxon>Bacillati</taxon>
        <taxon>Actinomycetota</taxon>
        <taxon>Actinomycetes</taxon>
        <taxon>Pseudonocardiales</taxon>
        <taxon>Pseudonocardiaceae</taxon>
        <taxon>Saccharopolyspora</taxon>
    </lineage>
</organism>
<dbReference type="OrthoDB" id="3262422at2"/>
<evidence type="ECO:0008006" key="5">
    <source>
        <dbReference type="Google" id="ProtNLM"/>
    </source>
</evidence>
<keyword evidence="4" id="KW-1185">Reference proteome</keyword>
<dbReference type="EMBL" id="RBXX01000002">
    <property type="protein sequence ID" value="RKT86352.1"/>
    <property type="molecule type" value="Genomic_DNA"/>
</dbReference>
<evidence type="ECO:0000313" key="1">
    <source>
        <dbReference type="EMBL" id="RKT86352.1"/>
    </source>
</evidence>
<gene>
    <name evidence="1" type="ORF">ATL45_4717</name>
    <name evidence="2" type="ORF">SAMN05421805_102248</name>
</gene>
<evidence type="ECO:0000313" key="4">
    <source>
        <dbReference type="Proteomes" id="UP000270697"/>
    </source>
</evidence>
<reference evidence="2 3" key="1">
    <citation type="submission" date="2016-10" db="EMBL/GenBank/DDBJ databases">
        <authorList>
            <person name="de Groot N.N."/>
        </authorList>
    </citation>
    <scope>NUCLEOTIDE SEQUENCE [LARGE SCALE GENOMIC DNA]</scope>
    <source>
        <strain evidence="2 3">CPCC 201259</strain>
    </source>
</reference>
<dbReference type="Proteomes" id="UP000199398">
    <property type="component" value="Unassembled WGS sequence"/>
</dbReference>
<sequence>MGDGFRVDLAALKDAAGGVSGTLEQASRRKVSDIDCDKQSVGHDRLADTVEDFCTRWSLGVENLARDAQEISGRLTECVTVYEELDQGAQDRFNKILQGMGEDPAAR</sequence>
<dbReference type="AlphaFoldDB" id="A0A1I4VKB1"/>
<proteinExistence type="predicted"/>
<dbReference type="EMBL" id="FOUP01000002">
    <property type="protein sequence ID" value="SFN01597.1"/>
    <property type="molecule type" value="Genomic_DNA"/>
</dbReference>
<name>A0A1I4VKB1_9PSEU</name>
<evidence type="ECO:0000313" key="2">
    <source>
        <dbReference type="EMBL" id="SFN01597.1"/>
    </source>
</evidence>
<evidence type="ECO:0000313" key="3">
    <source>
        <dbReference type="Proteomes" id="UP000199398"/>
    </source>
</evidence>
<dbReference type="Proteomes" id="UP000270697">
    <property type="component" value="Unassembled WGS sequence"/>
</dbReference>
<dbReference type="STRING" id="455193.SAMN05421805_102248"/>